<sequence>MFVWQEALQQPSTGGELFVEFCSFYHGHVVVPVVLGDEAHRLPLVYVVVRVVRDKLLCVGLVQSVNLDGAVQGPKSAVKYTKNHLISVFSIGYIVRLPNQ</sequence>
<organism evidence="1 2">
    <name type="scientific">Gouania willdenowi</name>
    <name type="common">Blunt-snouted clingfish</name>
    <name type="synonym">Lepadogaster willdenowi</name>
    <dbReference type="NCBI Taxonomy" id="441366"/>
    <lineage>
        <taxon>Eukaryota</taxon>
        <taxon>Metazoa</taxon>
        <taxon>Chordata</taxon>
        <taxon>Craniata</taxon>
        <taxon>Vertebrata</taxon>
        <taxon>Euteleostomi</taxon>
        <taxon>Actinopterygii</taxon>
        <taxon>Neopterygii</taxon>
        <taxon>Teleostei</taxon>
        <taxon>Neoteleostei</taxon>
        <taxon>Acanthomorphata</taxon>
        <taxon>Ovalentaria</taxon>
        <taxon>Blenniimorphae</taxon>
        <taxon>Blenniiformes</taxon>
        <taxon>Gobiesocoidei</taxon>
        <taxon>Gobiesocidae</taxon>
        <taxon>Gobiesocinae</taxon>
        <taxon>Gouania</taxon>
    </lineage>
</organism>
<evidence type="ECO:0000313" key="1">
    <source>
        <dbReference type="Ensembl" id="ENSGWIP00000039725.1"/>
    </source>
</evidence>
<name>A0A8C5H459_GOUWI</name>
<reference evidence="1" key="1">
    <citation type="submission" date="2020-06" db="EMBL/GenBank/DDBJ databases">
        <authorList>
            <consortium name="Wellcome Sanger Institute Data Sharing"/>
        </authorList>
    </citation>
    <scope>NUCLEOTIDE SEQUENCE [LARGE SCALE GENOMIC DNA]</scope>
</reference>
<evidence type="ECO:0000313" key="2">
    <source>
        <dbReference type="Proteomes" id="UP000694680"/>
    </source>
</evidence>
<protein>
    <submittedName>
        <fullName evidence="1">Uncharacterized protein</fullName>
    </submittedName>
</protein>
<reference evidence="1" key="3">
    <citation type="submission" date="2025-09" db="UniProtKB">
        <authorList>
            <consortium name="Ensembl"/>
        </authorList>
    </citation>
    <scope>IDENTIFICATION</scope>
</reference>
<proteinExistence type="predicted"/>
<accession>A0A8C5H459</accession>
<dbReference type="Proteomes" id="UP000694680">
    <property type="component" value="Chromosome 20"/>
</dbReference>
<dbReference type="AlphaFoldDB" id="A0A8C5H459"/>
<dbReference type="Ensembl" id="ENSGWIT00000043185.1">
    <property type="protein sequence ID" value="ENSGWIP00000039725.1"/>
    <property type="gene ID" value="ENSGWIG00000020152.1"/>
</dbReference>
<reference evidence="1" key="2">
    <citation type="submission" date="2025-08" db="UniProtKB">
        <authorList>
            <consortium name="Ensembl"/>
        </authorList>
    </citation>
    <scope>IDENTIFICATION</scope>
</reference>
<keyword evidence="2" id="KW-1185">Reference proteome</keyword>